<dbReference type="Pfam" id="PF02770">
    <property type="entry name" value="Acyl-CoA_dh_M"/>
    <property type="match status" value="1"/>
</dbReference>
<evidence type="ECO:0000259" key="5">
    <source>
        <dbReference type="Pfam" id="PF00441"/>
    </source>
</evidence>
<evidence type="ECO:0000256" key="1">
    <source>
        <dbReference type="ARBA" id="ARBA00001974"/>
    </source>
</evidence>
<dbReference type="Gene3D" id="2.40.110.10">
    <property type="entry name" value="Butyryl-CoA Dehydrogenase, subunit A, domain 2"/>
    <property type="match status" value="1"/>
</dbReference>
<proteinExistence type="inferred from homology"/>
<evidence type="ECO:0000256" key="3">
    <source>
        <dbReference type="ARBA" id="ARBA00022630"/>
    </source>
</evidence>
<dbReference type="InterPro" id="IPR037069">
    <property type="entry name" value="AcylCoA_DH/ox_N_sf"/>
</dbReference>
<dbReference type="GO" id="GO:0046359">
    <property type="term" value="P:butyrate catabolic process"/>
    <property type="evidence" value="ECO:0007669"/>
    <property type="project" value="TreeGrafter"/>
</dbReference>
<reference evidence="8 9" key="1">
    <citation type="journal article" date="2014" name="Genome Announc.">
        <title>Draft Genome Sequence of the Haloacid-Degrading Burkholderia caribensis Strain MBA4.</title>
        <authorList>
            <person name="Pan Y."/>
            <person name="Kong K.F."/>
            <person name="Tsang J.S."/>
        </authorList>
    </citation>
    <scope>NUCLEOTIDE SEQUENCE [LARGE SCALE GENOMIC DNA]</scope>
    <source>
        <strain evidence="8 9">MBA4</strain>
        <plasmid evidence="9">Plasmid</plasmid>
    </source>
</reference>
<comment type="cofactor">
    <cofactor evidence="1">
        <name>FAD</name>
        <dbReference type="ChEBI" id="CHEBI:57692"/>
    </cofactor>
</comment>
<keyword evidence="3" id="KW-0285">Flavoprotein</keyword>
<dbReference type="SUPFAM" id="SSF56645">
    <property type="entry name" value="Acyl-CoA dehydrogenase NM domain-like"/>
    <property type="match status" value="1"/>
</dbReference>
<sequence length="479" mass="52361">MQRVVCQPGARCFDEMWRRDAPNWQPEKFRVPAMSIDFTLTAAQQKLQRNAREFSLEILQPLVKKADEERDTQKAFVLMKGAYLECYKLGFATGFLPREYGGGGISNLDLQIVAEEITAVDPGFATVLLVNGLALMPLVWFGSDAQKKKWLVQATSDPRGEYIAGWTVSEPVDDTGGTANFDHPGARPAGIGLVATYDKGRGEYVLNGKKYWPCNAGGWDLMGADVNVCIVRTDPAKGGQKGLSAIVVPRGTAGISYGDPISKLGHRLCQNNAITFTDCRVPEENLFAVGDGDLVIGKAFTWSGPVAAIAAVGVARSAYEFALQWSKTRSAGGGMPMIHHQAVGYMLADIAMKIEACRAFSWKAAHYLDLFDSDGHAVGAMAKVFCGETLFTTVFRALQVMGVNALDKQHPMEKFLREAAVFPLYDAGNIGMQMRKIWGVMLDEKFDPRAIADSRRMPFQKSMESAGALVQPPRDAKAR</sequence>
<dbReference type="Pfam" id="PF02771">
    <property type="entry name" value="Acyl-CoA_dh_N"/>
    <property type="match status" value="1"/>
</dbReference>
<dbReference type="GO" id="GO:0033539">
    <property type="term" value="P:fatty acid beta-oxidation using acyl-CoA dehydrogenase"/>
    <property type="evidence" value="ECO:0007669"/>
    <property type="project" value="TreeGrafter"/>
</dbReference>
<feature type="domain" description="Acyl-CoA oxidase/dehydrogenase middle" evidence="6">
    <location>
        <begin position="195"/>
        <end position="279"/>
    </location>
</feature>
<evidence type="ECO:0000259" key="6">
    <source>
        <dbReference type="Pfam" id="PF02770"/>
    </source>
</evidence>
<dbReference type="GO" id="GO:0050660">
    <property type="term" value="F:flavin adenine dinucleotide binding"/>
    <property type="evidence" value="ECO:0007669"/>
    <property type="project" value="InterPro"/>
</dbReference>
<keyword evidence="8" id="KW-0614">Plasmid</keyword>
<feature type="domain" description="Acyl-CoA dehydrogenase/oxidase N-terminal" evidence="7">
    <location>
        <begin position="41"/>
        <end position="155"/>
    </location>
</feature>
<dbReference type="InterPro" id="IPR013786">
    <property type="entry name" value="AcylCoA_DH/ox_N"/>
</dbReference>
<accession>A0A0P0RR64</accession>
<geneLocation type="plasmid" evidence="9"/>
<evidence type="ECO:0000256" key="2">
    <source>
        <dbReference type="ARBA" id="ARBA00009347"/>
    </source>
</evidence>
<dbReference type="PANTHER" id="PTHR43884">
    <property type="entry name" value="ACYL-COA DEHYDROGENASE"/>
    <property type="match status" value="1"/>
</dbReference>
<dbReference type="InterPro" id="IPR009100">
    <property type="entry name" value="AcylCoA_DH/oxidase_NM_dom_sf"/>
</dbReference>
<dbReference type="InterPro" id="IPR046373">
    <property type="entry name" value="Acyl-CoA_Oxase/DH_mid-dom_sf"/>
</dbReference>
<dbReference type="Pfam" id="PF00441">
    <property type="entry name" value="Acyl-CoA_dh_1"/>
    <property type="match status" value="1"/>
</dbReference>
<organism evidence="8 9">
    <name type="scientific">Paraburkholderia caribensis MBA4</name>
    <dbReference type="NCBI Taxonomy" id="1323664"/>
    <lineage>
        <taxon>Bacteria</taxon>
        <taxon>Pseudomonadati</taxon>
        <taxon>Pseudomonadota</taxon>
        <taxon>Betaproteobacteria</taxon>
        <taxon>Burkholderiales</taxon>
        <taxon>Burkholderiaceae</taxon>
        <taxon>Paraburkholderia</taxon>
    </lineage>
</organism>
<protein>
    <submittedName>
        <fullName evidence="8">Acyl-CoA dehydrogenase, short-chain specific</fullName>
    </submittedName>
</protein>
<comment type="similarity">
    <text evidence="2">Belongs to the acyl-CoA dehydrogenase family.</text>
</comment>
<dbReference type="KEGG" id="bcai:K788_0006038"/>
<name>A0A0P0RR64_9BURK</name>
<dbReference type="GO" id="GO:0003995">
    <property type="term" value="F:acyl-CoA dehydrogenase activity"/>
    <property type="evidence" value="ECO:0007669"/>
    <property type="project" value="TreeGrafter"/>
</dbReference>
<dbReference type="Proteomes" id="UP000019146">
    <property type="component" value="Plasmid unnamed"/>
</dbReference>
<dbReference type="CDD" id="cd00567">
    <property type="entry name" value="ACAD"/>
    <property type="match status" value="1"/>
</dbReference>
<evidence type="ECO:0000313" key="9">
    <source>
        <dbReference type="Proteomes" id="UP000019146"/>
    </source>
</evidence>
<feature type="domain" description="Acyl-CoA dehydrogenase/oxidase C-terminal" evidence="5">
    <location>
        <begin position="291"/>
        <end position="437"/>
    </location>
</feature>
<gene>
    <name evidence="8" type="ORF">K788_0006038</name>
</gene>
<evidence type="ECO:0000313" key="8">
    <source>
        <dbReference type="EMBL" id="ALL71554.1"/>
    </source>
</evidence>
<dbReference type="Gene3D" id="1.20.140.10">
    <property type="entry name" value="Butyryl-CoA Dehydrogenase, subunit A, domain 3"/>
    <property type="match status" value="1"/>
</dbReference>
<evidence type="ECO:0000256" key="4">
    <source>
        <dbReference type="ARBA" id="ARBA00022827"/>
    </source>
</evidence>
<dbReference type="InterPro" id="IPR006091">
    <property type="entry name" value="Acyl-CoA_Oxase/DH_mid-dom"/>
</dbReference>
<dbReference type="InterPro" id="IPR009075">
    <property type="entry name" value="AcylCo_DH/oxidase_C"/>
</dbReference>
<dbReference type="PANTHER" id="PTHR43884:SF12">
    <property type="entry name" value="ISOVALERYL-COA DEHYDROGENASE, MITOCHONDRIAL-RELATED"/>
    <property type="match status" value="1"/>
</dbReference>
<dbReference type="AlphaFoldDB" id="A0A0P0RR64"/>
<evidence type="ECO:0000259" key="7">
    <source>
        <dbReference type="Pfam" id="PF02771"/>
    </source>
</evidence>
<dbReference type="Gene3D" id="1.10.540.10">
    <property type="entry name" value="Acyl-CoA dehydrogenase/oxidase, N-terminal domain"/>
    <property type="match status" value="1"/>
</dbReference>
<keyword evidence="4" id="KW-0274">FAD</keyword>
<dbReference type="SUPFAM" id="SSF47203">
    <property type="entry name" value="Acyl-CoA dehydrogenase C-terminal domain-like"/>
    <property type="match status" value="1"/>
</dbReference>
<dbReference type="EMBL" id="CP012748">
    <property type="protein sequence ID" value="ALL71554.1"/>
    <property type="molecule type" value="Genomic_DNA"/>
</dbReference>
<dbReference type="InterPro" id="IPR036250">
    <property type="entry name" value="AcylCo_DH-like_C"/>
</dbReference>